<dbReference type="CDD" id="cd03206">
    <property type="entry name" value="GST_C_7"/>
    <property type="match status" value="1"/>
</dbReference>
<dbReference type="InterPro" id="IPR004045">
    <property type="entry name" value="Glutathione_S-Trfase_N"/>
</dbReference>
<dbReference type="Gene3D" id="3.40.30.10">
    <property type="entry name" value="Glutaredoxin"/>
    <property type="match status" value="1"/>
</dbReference>
<dbReference type="CDD" id="cd03056">
    <property type="entry name" value="GST_N_4"/>
    <property type="match status" value="1"/>
</dbReference>
<evidence type="ECO:0000256" key="1">
    <source>
        <dbReference type="RuleBase" id="RU003494"/>
    </source>
</evidence>
<dbReference type="Pfam" id="PF02798">
    <property type="entry name" value="GST_N"/>
    <property type="match status" value="1"/>
</dbReference>
<evidence type="ECO:0000313" key="4">
    <source>
        <dbReference type="EMBL" id="PXX75064.1"/>
    </source>
</evidence>
<feature type="domain" description="GST N-terminal" evidence="2">
    <location>
        <begin position="6"/>
        <end position="87"/>
    </location>
</feature>
<evidence type="ECO:0000313" key="5">
    <source>
        <dbReference type="Proteomes" id="UP000247555"/>
    </source>
</evidence>
<keyword evidence="4" id="KW-0808">Transferase</keyword>
<name>A0A318KE67_9NEIS</name>
<dbReference type="PROSITE" id="PS50404">
    <property type="entry name" value="GST_NTER"/>
    <property type="match status" value="1"/>
</dbReference>
<proteinExistence type="inferred from homology"/>
<dbReference type="SUPFAM" id="SSF47616">
    <property type="entry name" value="GST C-terminal domain-like"/>
    <property type="match status" value="1"/>
</dbReference>
<dbReference type="EMBL" id="QJKI01000028">
    <property type="protein sequence ID" value="PXX75064.1"/>
    <property type="molecule type" value="Genomic_DNA"/>
</dbReference>
<dbReference type="Proteomes" id="UP000247555">
    <property type="component" value="Unassembled WGS sequence"/>
</dbReference>
<dbReference type="Pfam" id="PF00043">
    <property type="entry name" value="GST_C"/>
    <property type="match status" value="1"/>
</dbReference>
<dbReference type="OrthoDB" id="8772754at2"/>
<evidence type="ECO:0000259" key="2">
    <source>
        <dbReference type="PROSITE" id="PS50404"/>
    </source>
</evidence>
<dbReference type="RefSeq" id="WP_110391932.1">
    <property type="nucleotide sequence ID" value="NZ_QJKI01000028.1"/>
</dbReference>
<dbReference type="SFLD" id="SFLDG00358">
    <property type="entry name" value="Main_(cytGST)"/>
    <property type="match status" value="1"/>
</dbReference>
<dbReference type="PANTHER" id="PTHR44051">
    <property type="entry name" value="GLUTATHIONE S-TRANSFERASE-RELATED"/>
    <property type="match status" value="1"/>
</dbReference>
<dbReference type="GO" id="GO:0016740">
    <property type="term" value="F:transferase activity"/>
    <property type="evidence" value="ECO:0007669"/>
    <property type="project" value="UniProtKB-KW"/>
</dbReference>
<dbReference type="InterPro" id="IPR004046">
    <property type="entry name" value="GST_C"/>
</dbReference>
<accession>A0A318KE67</accession>
<reference evidence="4 5" key="1">
    <citation type="submission" date="2018-05" db="EMBL/GenBank/DDBJ databases">
        <title>Genomic Encyclopedia of Type Strains, Phase IV (KMG-IV): sequencing the most valuable type-strain genomes for metagenomic binning, comparative biology and taxonomic classification.</title>
        <authorList>
            <person name="Goeker M."/>
        </authorList>
    </citation>
    <scope>NUCLEOTIDE SEQUENCE [LARGE SCALE GENOMIC DNA]</scope>
    <source>
        <strain evidence="4 5">DSM 29661</strain>
    </source>
</reference>
<dbReference type="InterPro" id="IPR036249">
    <property type="entry name" value="Thioredoxin-like_sf"/>
</dbReference>
<dbReference type="InterPro" id="IPR036282">
    <property type="entry name" value="Glutathione-S-Trfase_C_sf"/>
</dbReference>
<dbReference type="InterPro" id="IPR010987">
    <property type="entry name" value="Glutathione-S-Trfase_C-like"/>
</dbReference>
<dbReference type="SFLD" id="SFLDG01151">
    <property type="entry name" value="Main.2:_Nu-like"/>
    <property type="match status" value="1"/>
</dbReference>
<dbReference type="AlphaFoldDB" id="A0A318KE67"/>
<evidence type="ECO:0000259" key="3">
    <source>
        <dbReference type="PROSITE" id="PS50405"/>
    </source>
</evidence>
<protein>
    <submittedName>
        <fullName evidence="4">Glutathione S-transferase</fullName>
    </submittedName>
</protein>
<dbReference type="InterPro" id="IPR040079">
    <property type="entry name" value="Glutathione_S-Trfase"/>
</dbReference>
<gene>
    <name evidence="4" type="ORF">DFR34_1284</name>
</gene>
<dbReference type="PANTHER" id="PTHR44051:SF2">
    <property type="entry name" value="HYPOTHETICAL GLUTATHIONE S-TRANSFERASE LIKE PROTEIN"/>
    <property type="match status" value="1"/>
</dbReference>
<dbReference type="SUPFAM" id="SSF52833">
    <property type="entry name" value="Thioredoxin-like"/>
    <property type="match status" value="1"/>
</dbReference>
<dbReference type="PROSITE" id="PS50405">
    <property type="entry name" value="GST_CTER"/>
    <property type="match status" value="1"/>
</dbReference>
<comment type="similarity">
    <text evidence="1">Belongs to the GST superfamily.</text>
</comment>
<sequence>MSHPAQAIVLYRFARSGHSHRAELFLSLLGLPVTPIDVDLAGGQHKTPEYLAMNCFGQVPVIRDGDVTVADSNAILCYLASCYGAEHWLPREPAQAAQVQRWLSVAAGQLAYGPCAARLITVFGAKFNPEEVIARAHALFVILDAELAQRDWLVGEQVTIADIALYSYTAHAPEGNVALDAYPHIRAWLARIEALPGFVAMPATAAGLRA</sequence>
<feature type="domain" description="GST C-terminal" evidence="3">
    <location>
        <begin position="92"/>
        <end position="210"/>
    </location>
</feature>
<organism evidence="4 5">
    <name type="scientific">Rivihabitans pingtungensis</name>
    <dbReference type="NCBI Taxonomy" id="1054498"/>
    <lineage>
        <taxon>Bacteria</taxon>
        <taxon>Pseudomonadati</taxon>
        <taxon>Pseudomonadota</taxon>
        <taxon>Betaproteobacteria</taxon>
        <taxon>Neisseriales</taxon>
        <taxon>Aquaspirillaceae</taxon>
        <taxon>Rivihabitans</taxon>
    </lineage>
</organism>
<keyword evidence="5" id="KW-1185">Reference proteome</keyword>
<dbReference type="Gene3D" id="1.20.1050.10">
    <property type="match status" value="1"/>
</dbReference>
<dbReference type="SFLD" id="SFLDS00019">
    <property type="entry name" value="Glutathione_Transferase_(cytos"/>
    <property type="match status" value="1"/>
</dbReference>
<comment type="caution">
    <text evidence="4">The sequence shown here is derived from an EMBL/GenBank/DDBJ whole genome shotgun (WGS) entry which is preliminary data.</text>
</comment>